<dbReference type="Proteomes" id="UP000250080">
    <property type="component" value="Chromosome I"/>
</dbReference>
<feature type="binding site" evidence="9">
    <location>
        <position position="316"/>
    </location>
    <ligand>
        <name>K(+)</name>
        <dbReference type="ChEBI" id="CHEBI:29103"/>
    </ligand>
</feature>
<dbReference type="PANTHER" id="PTHR10584:SF166">
    <property type="entry name" value="RIBOKINASE"/>
    <property type="match status" value="1"/>
</dbReference>
<dbReference type="PANTHER" id="PTHR10584">
    <property type="entry name" value="SUGAR KINASE"/>
    <property type="match status" value="1"/>
</dbReference>
<feature type="binding site" evidence="9">
    <location>
        <position position="211"/>
    </location>
    <ligand>
        <name>ATP</name>
        <dbReference type="ChEBI" id="CHEBI:30616"/>
    </ligand>
</feature>
<dbReference type="InterPro" id="IPR029056">
    <property type="entry name" value="Ribokinase-like"/>
</dbReference>
<dbReference type="EC" id="2.7.1.15" evidence="9"/>
<evidence type="ECO:0000256" key="5">
    <source>
        <dbReference type="ARBA" id="ARBA00022840"/>
    </source>
</evidence>
<dbReference type="SUPFAM" id="SSF53613">
    <property type="entry name" value="Ribokinase-like"/>
    <property type="match status" value="1"/>
</dbReference>
<feature type="binding site" evidence="9">
    <location>
        <position position="312"/>
    </location>
    <ligand>
        <name>K(+)</name>
        <dbReference type="ChEBI" id="CHEBI:29103"/>
    </ligand>
</feature>
<evidence type="ECO:0000256" key="2">
    <source>
        <dbReference type="ARBA" id="ARBA00022723"/>
    </source>
</evidence>
<comment type="catalytic activity">
    <reaction evidence="9">
        <text>D-ribose + ATP = D-ribose 5-phosphate + ADP + H(+)</text>
        <dbReference type="Rhea" id="RHEA:13697"/>
        <dbReference type="ChEBI" id="CHEBI:15378"/>
        <dbReference type="ChEBI" id="CHEBI:30616"/>
        <dbReference type="ChEBI" id="CHEBI:47013"/>
        <dbReference type="ChEBI" id="CHEBI:78346"/>
        <dbReference type="ChEBI" id="CHEBI:456216"/>
        <dbReference type="EC" id="2.7.1.15"/>
    </reaction>
</comment>
<comment type="subcellular location">
    <subcellularLocation>
        <location evidence="9">Cytoplasm</location>
    </subcellularLocation>
</comment>
<dbReference type="InterPro" id="IPR011877">
    <property type="entry name" value="Ribokinase"/>
</dbReference>
<dbReference type="GO" id="GO:0005829">
    <property type="term" value="C:cytosol"/>
    <property type="evidence" value="ECO:0007669"/>
    <property type="project" value="TreeGrafter"/>
</dbReference>
<feature type="binding site" evidence="9">
    <location>
        <position position="167"/>
    </location>
    <ligand>
        <name>substrate</name>
    </ligand>
</feature>
<protein>
    <recommendedName>
        <fullName evidence="9">Ribokinase</fullName>
        <shortName evidence="9">RK</shortName>
        <ecNumber evidence="9">2.7.1.15</ecNumber>
    </recommendedName>
</protein>
<dbReference type="InterPro" id="IPR011611">
    <property type="entry name" value="PfkB_dom"/>
</dbReference>
<comment type="function">
    <text evidence="9">Catalyzes the phosphorylation of ribose at O-5 in a reaction requiring ATP and magnesium. The resulting D-ribose-5-phosphate can then be used either for sythesis of nucleotides, histidine, and tryptophan, or as a component of the pentose phosphate pathway.</text>
</comment>
<feature type="binding site" evidence="9">
    <location>
        <begin position="276"/>
        <end position="277"/>
    </location>
    <ligand>
        <name>ATP</name>
        <dbReference type="ChEBI" id="CHEBI:30616"/>
    </ligand>
</feature>
<evidence type="ECO:0000256" key="3">
    <source>
        <dbReference type="ARBA" id="ARBA00022741"/>
    </source>
</evidence>
<dbReference type="OMA" id="DIVLIQQ"/>
<dbReference type="CDD" id="cd01174">
    <property type="entry name" value="ribokinase"/>
    <property type="match status" value="1"/>
</dbReference>
<dbReference type="PRINTS" id="PR00990">
    <property type="entry name" value="RIBOKINASE"/>
</dbReference>
<comment type="activity regulation">
    <text evidence="9">Activated by a monovalent cation that binds near, but not in, the active site. The most likely occupant of the site in vivo is potassium. Ion binding induces a conformational change that may alter substrate affinity.</text>
</comment>
<evidence type="ECO:0000313" key="12">
    <source>
        <dbReference type="Proteomes" id="UP000250080"/>
    </source>
</evidence>
<keyword evidence="6 9" id="KW-0460">Magnesium</keyword>
<dbReference type="GO" id="GO:0046872">
    <property type="term" value="F:metal ion binding"/>
    <property type="evidence" value="ECO:0007669"/>
    <property type="project" value="UniProtKB-KW"/>
</dbReference>
<dbReference type="AlphaFoldDB" id="A0A0A8TDG5"/>
<dbReference type="OrthoDB" id="9775849at2"/>
<dbReference type="Gene3D" id="3.40.1190.20">
    <property type="match status" value="1"/>
</dbReference>
<feature type="active site" description="Proton acceptor" evidence="9">
    <location>
        <position position="277"/>
    </location>
</feature>
<proteinExistence type="inferred from homology"/>
<dbReference type="Pfam" id="PF00294">
    <property type="entry name" value="PfkB"/>
    <property type="match status" value="1"/>
</dbReference>
<evidence type="ECO:0000259" key="10">
    <source>
        <dbReference type="Pfam" id="PF00294"/>
    </source>
</evidence>
<keyword evidence="9" id="KW-0963">Cytoplasm</keyword>
<dbReference type="GO" id="GO:0004747">
    <property type="term" value="F:ribokinase activity"/>
    <property type="evidence" value="ECO:0007669"/>
    <property type="project" value="UniProtKB-UniRule"/>
</dbReference>
<comment type="caution">
    <text evidence="9">Lacks conserved residue(s) required for the propagation of feature annotation.</text>
</comment>
<evidence type="ECO:0000256" key="4">
    <source>
        <dbReference type="ARBA" id="ARBA00022777"/>
    </source>
</evidence>
<dbReference type="InterPro" id="IPR002139">
    <property type="entry name" value="Ribo/fructo_kinase"/>
</dbReference>
<organism evidence="11 12">
    <name type="scientific">Propionibacterium freudenreichii</name>
    <dbReference type="NCBI Taxonomy" id="1744"/>
    <lineage>
        <taxon>Bacteria</taxon>
        <taxon>Bacillati</taxon>
        <taxon>Actinomycetota</taxon>
        <taxon>Actinomycetes</taxon>
        <taxon>Propionibacteriales</taxon>
        <taxon>Propionibacteriaceae</taxon>
        <taxon>Propionibacterium</taxon>
    </lineage>
</organism>
<evidence type="ECO:0000256" key="1">
    <source>
        <dbReference type="ARBA" id="ARBA00022679"/>
    </source>
</evidence>
<sequence length="330" mass="32861">MSDPSSSAPEVRAAARAARSALERVTNRRGRVGVLGSLNADLTVTTRTLPGPGETVVGDPLVVRPGGKSANQAVACALAGADTLMVGAVGDDAHGEMLRESLTRAGVDISGVRSAQVATGTAVITVDHRGENTIVVSAGANGTLGADDVHDAADALRAVSVLGLCLEVSDPALLAAQRLVNSAGGTTVLNVSPLREVSAELVADAQVLIVNEHELAAVVGSDPGREPADIAAALDGHGIGRAVVTLGAQGSVAVEAGLVVSVPAFPVQAIDTTGAGDAFMGTLMAAIAAEVPLGEGAALASAFAAVAVTRRGAQASYPGQPELQEFLARW</sequence>
<comment type="cofactor">
    <cofactor evidence="9">
        <name>Mg(2+)</name>
        <dbReference type="ChEBI" id="CHEBI:18420"/>
    </cofactor>
    <text evidence="9">Requires a divalent cation, most likely magnesium in vivo, as an electrophilic catalyst to aid phosphoryl group transfer. It is the chelate of the metal and the nucleotide that is the actual substrate.</text>
</comment>
<keyword evidence="8 9" id="KW-0119">Carbohydrate metabolism</keyword>
<keyword evidence="1 9" id="KW-0808">Transferase</keyword>
<dbReference type="UniPathway" id="UPA00916">
    <property type="reaction ID" value="UER00889"/>
</dbReference>
<dbReference type="EMBL" id="LT618793">
    <property type="protein sequence ID" value="SCQ81431.1"/>
    <property type="molecule type" value="Genomic_DNA"/>
</dbReference>
<comment type="pathway">
    <text evidence="9">Carbohydrate metabolism; D-ribose degradation; D-ribose 5-phosphate from beta-D-ribopyranose: step 2/2.</text>
</comment>
<gene>
    <name evidence="9" type="primary">rbsK</name>
    <name evidence="11" type="ORF">PFR_JS23_1934</name>
</gene>
<dbReference type="GO" id="GO:0019303">
    <property type="term" value="P:D-ribose catabolic process"/>
    <property type="evidence" value="ECO:0007669"/>
    <property type="project" value="UniProtKB-UniRule"/>
</dbReference>
<dbReference type="HAMAP" id="MF_01987">
    <property type="entry name" value="Ribokinase"/>
    <property type="match status" value="1"/>
</dbReference>
<feature type="binding site" evidence="9">
    <location>
        <position position="271"/>
    </location>
    <ligand>
        <name>K(+)</name>
        <dbReference type="ChEBI" id="CHEBI:29103"/>
    </ligand>
</feature>
<feature type="binding site" evidence="9">
    <location>
        <begin position="67"/>
        <end position="71"/>
    </location>
    <ligand>
        <name>substrate</name>
    </ligand>
</feature>
<name>A0A0A8TDG5_9ACTN</name>
<feature type="binding site" evidence="9">
    <location>
        <position position="307"/>
    </location>
    <ligand>
        <name>K(+)</name>
        <dbReference type="ChEBI" id="CHEBI:29103"/>
    </ligand>
</feature>
<feature type="domain" description="Carbohydrate kinase PfkB" evidence="10">
    <location>
        <begin position="33"/>
        <end position="318"/>
    </location>
</feature>
<evidence type="ECO:0000256" key="8">
    <source>
        <dbReference type="ARBA" id="ARBA00023277"/>
    </source>
</evidence>
<dbReference type="GO" id="GO:0005524">
    <property type="term" value="F:ATP binding"/>
    <property type="evidence" value="ECO:0007669"/>
    <property type="project" value="UniProtKB-UniRule"/>
</dbReference>
<dbReference type="RefSeq" id="WP_013160254.1">
    <property type="nucleotide sequence ID" value="NZ_CCYN01000034.1"/>
</dbReference>
<keyword evidence="7 9" id="KW-0630">Potassium</keyword>
<evidence type="ECO:0000256" key="6">
    <source>
        <dbReference type="ARBA" id="ARBA00022842"/>
    </source>
</evidence>
<feature type="binding site" evidence="9">
    <location>
        <position position="310"/>
    </location>
    <ligand>
        <name>K(+)</name>
        <dbReference type="ChEBI" id="CHEBI:29103"/>
    </ligand>
</feature>
<comment type="similarity">
    <text evidence="9">Belongs to the carbohydrate kinase PfkB family. Ribokinase subfamily.</text>
</comment>
<dbReference type="GeneID" id="61222935"/>
<evidence type="ECO:0000313" key="11">
    <source>
        <dbReference type="EMBL" id="SCQ81431.1"/>
    </source>
</evidence>
<feature type="binding site" evidence="9">
    <location>
        <position position="277"/>
    </location>
    <ligand>
        <name>substrate</name>
    </ligand>
</feature>
<keyword evidence="5 9" id="KW-0067">ATP-binding</keyword>
<comment type="subunit">
    <text evidence="9">Homodimer.</text>
</comment>
<feature type="binding site" evidence="9">
    <location>
        <begin position="245"/>
        <end position="250"/>
    </location>
    <ligand>
        <name>ATP</name>
        <dbReference type="ChEBI" id="CHEBI:30616"/>
    </ligand>
</feature>
<feature type="binding site" evidence="9">
    <location>
        <position position="273"/>
    </location>
    <ligand>
        <name>K(+)</name>
        <dbReference type="ChEBI" id="CHEBI:29103"/>
    </ligand>
</feature>
<keyword evidence="3 9" id="KW-0547">Nucleotide-binding</keyword>
<feature type="binding site" evidence="9">
    <location>
        <begin position="39"/>
        <end position="41"/>
    </location>
    <ligand>
        <name>substrate</name>
    </ligand>
</feature>
<keyword evidence="2 9" id="KW-0479">Metal-binding</keyword>
<accession>A0A0A8TDG5</accession>
<reference evidence="11 12" key="1">
    <citation type="submission" date="2016-09" db="EMBL/GenBank/DDBJ databases">
        <authorList>
            <person name="Laine KS P."/>
        </authorList>
    </citation>
    <scope>NUCLEOTIDE SEQUENCE [LARGE SCALE GENOMIC DNA]</scope>
    <source>
        <strain evidence="11">PFRJS-23</strain>
    </source>
</reference>
<evidence type="ECO:0000256" key="7">
    <source>
        <dbReference type="ARBA" id="ARBA00022958"/>
    </source>
</evidence>
<keyword evidence="4 9" id="KW-0418">Kinase</keyword>
<evidence type="ECO:0000256" key="9">
    <source>
        <dbReference type="HAMAP-Rule" id="MF_01987"/>
    </source>
</evidence>